<evidence type="ECO:0000313" key="2">
    <source>
        <dbReference type="EMBL" id="RZT28822.1"/>
    </source>
</evidence>
<keyword evidence="3" id="KW-1185">Reference proteome</keyword>
<evidence type="ECO:0000313" key="3">
    <source>
        <dbReference type="Proteomes" id="UP000291078"/>
    </source>
</evidence>
<keyword evidence="1" id="KW-1133">Transmembrane helix</keyword>
<gene>
    <name evidence="2" type="ORF">EV147_5212</name>
</gene>
<dbReference type="AlphaFoldDB" id="A0A4Q7RAZ5"/>
<sequence length="102" mass="10725">MGHPVDRLFGGIFLAVLVTTTVMVLLTLVPAGNLDEARLLHVGLAVGISACILLPSPVLKRTIWHGRDPFVLDEELNNMIIGRTIGLAVGVAAGVFVLSTVA</sequence>
<accession>A0A4Q7RAZ5</accession>
<dbReference type="Proteomes" id="UP000291078">
    <property type="component" value="Unassembled WGS sequence"/>
</dbReference>
<evidence type="ECO:0000256" key="1">
    <source>
        <dbReference type="SAM" id="Phobius"/>
    </source>
</evidence>
<name>A0A4Q7RAZ5_9BURK</name>
<reference evidence="2 3" key="1">
    <citation type="journal article" date="2015" name="Stand. Genomic Sci.">
        <title>Genomic Encyclopedia of Bacterial and Archaeal Type Strains, Phase III: the genomes of soil and plant-associated and newly described type strains.</title>
        <authorList>
            <person name="Whitman W.B."/>
            <person name="Woyke T."/>
            <person name="Klenk H.P."/>
            <person name="Zhou Y."/>
            <person name="Lilburn T.G."/>
            <person name="Beck B.J."/>
            <person name="De Vos P."/>
            <person name="Vandamme P."/>
            <person name="Eisen J.A."/>
            <person name="Garrity G."/>
            <person name="Hugenholtz P."/>
            <person name="Kyrpides N.C."/>
        </authorList>
    </citation>
    <scope>NUCLEOTIDE SEQUENCE [LARGE SCALE GENOMIC DNA]</scope>
    <source>
        <strain evidence="2 3">ASC-9842</strain>
    </source>
</reference>
<protein>
    <submittedName>
        <fullName evidence="2">Uncharacterized protein</fullName>
    </submittedName>
</protein>
<comment type="caution">
    <text evidence="2">The sequence shown here is derived from an EMBL/GenBank/DDBJ whole genome shotgun (WGS) entry which is preliminary data.</text>
</comment>
<dbReference type="RefSeq" id="WP_130394083.1">
    <property type="nucleotide sequence ID" value="NZ_SGXM01000018.1"/>
</dbReference>
<dbReference type="OrthoDB" id="9102487at2"/>
<proteinExistence type="predicted"/>
<dbReference type="EMBL" id="SGXM01000018">
    <property type="protein sequence ID" value="RZT28822.1"/>
    <property type="molecule type" value="Genomic_DNA"/>
</dbReference>
<keyword evidence="1" id="KW-0812">Transmembrane</keyword>
<feature type="transmembrane region" description="Helical" evidence="1">
    <location>
        <begin position="39"/>
        <end position="59"/>
    </location>
</feature>
<feature type="transmembrane region" description="Helical" evidence="1">
    <location>
        <begin position="12"/>
        <end position="33"/>
    </location>
</feature>
<feature type="transmembrane region" description="Helical" evidence="1">
    <location>
        <begin position="80"/>
        <end position="101"/>
    </location>
</feature>
<keyword evidence="1" id="KW-0472">Membrane</keyword>
<organism evidence="2 3">
    <name type="scientific">Cupriavidus agavae</name>
    <dbReference type="NCBI Taxonomy" id="1001822"/>
    <lineage>
        <taxon>Bacteria</taxon>
        <taxon>Pseudomonadati</taxon>
        <taxon>Pseudomonadota</taxon>
        <taxon>Betaproteobacteria</taxon>
        <taxon>Burkholderiales</taxon>
        <taxon>Burkholderiaceae</taxon>
        <taxon>Cupriavidus</taxon>
    </lineage>
</organism>